<sequence length="294" mass="33590">MADAGSTKVGTPRSSARCPIAVHSKHALDKLVNGVTSAIQEVIGKLTDLDDEQKEHLNIRYTEIYQNIIHDNVLINGKSWHEAEDVNDDTVEFEPLDMDLQRTVDQQILEIDDTIVSLTKKRKKYPKKITQCLRDVHNCYQRMLEEYKPEIPQQVIGEESRLDPTVEAQMMDRISSVSKSASVLMKKSLQDTVAKLERTTKAVEMQQSIEKSKTIKVLEKPMDPDVILSASLTPLKKMLEETPTPPPAKKAKGLKRELNYKKLHTHSITDYNLRCTTIKRKLRTTPRRTVKYTI</sequence>
<evidence type="ECO:0000313" key="2">
    <source>
        <dbReference type="RefSeq" id="XP_002732990.1"/>
    </source>
</evidence>
<dbReference type="InterPro" id="IPR013950">
    <property type="entry name" value="Mis14/Nsl1"/>
</dbReference>
<name>A0ABM0GM66_SACKO</name>
<gene>
    <name evidence="2" type="primary">LOC100374068</name>
</gene>
<dbReference type="Pfam" id="PF08641">
    <property type="entry name" value="Mis14"/>
    <property type="match status" value="1"/>
</dbReference>
<proteinExistence type="predicted"/>
<reference evidence="2" key="1">
    <citation type="submission" date="2025-08" db="UniProtKB">
        <authorList>
            <consortium name="RefSeq"/>
        </authorList>
    </citation>
    <scope>IDENTIFICATION</scope>
    <source>
        <tissue evidence="2">Testes</tissue>
    </source>
</reference>
<protein>
    <submittedName>
        <fullName evidence="2">Uncharacterized protein LOC100374068</fullName>
    </submittedName>
</protein>
<organism evidence="1 2">
    <name type="scientific">Saccoglossus kowalevskii</name>
    <name type="common">Acorn worm</name>
    <dbReference type="NCBI Taxonomy" id="10224"/>
    <lineage>
        <taxon>Eukaryota</taxon>
        <taxon>Metazoa</taxon>
        <taxon>Hemichordata</taxon>
        <taxon>Enteropneusta</taxon>
        <taxon>Harrimaniidae</taxon>
        <taxon>Saccoglossus</taxon>
    </lineage>
</organism>
<accession>A0ABM0GM66</accession>
<dbReference type="Proteomes" id="UP000694865">
    <property type="component" value="Unplaced"/>
</dbReference>
<dbReference type="GeneID" id="100374068"/>
<evidence type="ECO:0000313" key="1">
    <source>
        <dbReference type="Proteomes" id="UP000694865"/>
    </source>
</evidence>
<dbReference type="PANTHER" id="PTHR31749">
    <property type="entry name" value="KINETOCHORE-ASSOCIATED PROTEIN NSL1 HOMOLOG"/>
    <property type="match status" value="1"/>
</dbReference>
<dbReference type="PANTHER" id="PTHR31749:SF3">
    <property type="entry name" value="KINETOCHORE-ASSOCIATED PROTEIN NSL1 HOMOLOG"/>
    <property type="match status" value="1"/>
</dbReference>
<keyword evidence="1" id="KW-1185">Reference proteome</keyword>
<dbReference type="RefSeq" id="XP_002732990.1">
    <property type="nucleotide sequence ID" value="XM_002732944.2"/>
</dbReference>